<gene>
    <name evidence="1" type="ORF">AN484_27995</name>
</gene>
<dbReference type="EMBL" id="LJOW01000822">
    <property type="protein sequence ID" value="OBQ32396.1"/>
    <property type="molecule type" value="Genomic_DNA"/>
</dbReference>
<protein>
    <submittedName>
        <fullName evidence="1">Uncharacterized protein</fullName>
    </submittedName>
</protein>
<proteinExistence type="predicted"/>
<name>A0A1B7W5V5_APHFL</name>
<evidence type="ECO:0000313" key="2">
    <source>
        <dbReference type="Proteomes" id="UP000092093"/>
    </source>
</evidence>
<sequence length="169" mass="16262">MVSGSLGGHRSIGMEGGTGCEASVWVSDSGVGCKAGGGVGPYQGAGLPVVVSAAWQGGSVTRAWSYDQPVVSSVGLTNGPGTGSSSVTVVGHRMGQSGYSSGVRLGRMVSGSLGGHRSIGMEGGTGCEASVWVSDSGVGCKAGGGVGPYQGAGLPVVVSAAWQGGSVTR</sequence>
<accession>A0A1B7W5V5</accession>
<evidence type="ECO:0000313" key="1">
    <source>
        <dbReference type="EMBL" id="OBQ32396.1"/>
    </source>
</evidence>
<organism evidence="1 2">
    <name type="scientific">Aphanizomenon flos-aquae WA102</name>
    <dbReference type="NCBI Taxonomy" id="1710896"/>
    <lineage>
        <taxon>Bacteria</taxon>
        <taxon>Bacillati</taxon>
        <taxon>Cyanobacteriota</taxon>
        <taxon>Cyanophyceae</taxon>
        <taxon>Nostocales</taxon>
        <taxon>Aphanizomenonaceae</taxon>
        <taxon>Aphanizomenon</taxon>
    </lineage>
</organism>
<feature type="non-terminal residue" evidence="1">
    <location>
        <position position="169"/>
    </location>
</feature>
<dbReference type="AlphaFoldDB" id="A0A1B7W5V5"/>
<comment type="caution">
    <text evidence="1">The sequence shown here is derived from an EMBL/GenBank/DDBJ whole genome shotgun (WGS) entry which is preliminary data.</text>
</comment>
<reference evidence="1 2" key="1">
    <citation type="submission" date="2015-09" db="EMBL/GenBank/DDBJ databases">
        <title>Aphanizomenon flos-aquae WA102.</title>
        <authorList>
            <person name="Driscoll C."/>
        </authorList>
    </citation>
    <scope>NUCLEOTIDE SEQUENCE [LARGE SCALE GENOMIC DNA]</scope>
    <source>
        <strain evidence="1">WA102</strain>
    </source>
</reference>
<dbReference type="Proteomes" id="UP000092093">
    <property type="component" value="Unassembled WGS sequence"/>
</dbReference>